<organism evidence="1 2">
    <name type="scientific">Melia azedarach</name>
    <name type="common">Chinaberry tree</name>
    <dbReference type="NCBI Taxonomy" id="155640"/>
    <lineage>
        <taxon>Eukaryota</taxon>
        <taxon>Viridiplantae</taxon>
        <taxon>Streptophyta</taxon>
        <taxon>Embryophyta</taxon>
        <taxon>Tracheophyta</taxon>
        <taxon>Spermatophyta</taxon>
        <taxon>Magnoliopsida</taxon>
        <taxon>eudicotyledons</taxon>
        <taxon>Gunneridae</taxon>
        <taxon>Pentapetalae</taxon>
        <taxon>rosids</taxon>
        <taxon>malvids</taxon>
        <taxon>Sapindales</taxon>
        <taxon>Meliaceae</taxon>
        <taxon>Melia</taxon>
    </lineage>
</organism>
<keyword evidence="2" id="KW-1185">Reference proteome</keyword>
<dbReference type="EMBL" id="CM051397">
    <property type="protein sequence ID" value="KAJ4721505.1"/>
    <property type="molecule type" value="Genomic_DNA"/>
</dbReference>
<reference evidence="1 2" key="1">
    <citation type="journal article" date="2023" name="Science">
        <title>Complex scaffold remodeling in plant triterpene biosynthesis.</title>
        <authorList>
            <person name="De La Pena R."/>
            <person name="Hodgson H."/>
            <person name="Liu J.C."/>
            <person name="Stephenson M.J."/>
            <person name="Martin A.C."/>
            <person name="Owen C."/>
            <person name="Harkess A."/>
            <person name="Leebens-Mack J."/>
            <person name="Jimenez L.E."/>
            <person name="Osbourn A."/>
            <person name="Sattely E.S."/>
        </authorList>
    </citation>
    <scope>NUCLEOTIDE SEQUENCE [LARGE SCALE GENOMIC DNA]</scope>
    <source>
        <strain evidence="2">cv. JPN11</strain>
        <tissue evidence="1">Leaf</tissue>
    </source>
</reference>
<gene>
    <name evidence="1" type="ORF">OWV82_009181</name>
</gene>
<sequence length="348" mass="39623">MKGVKSEDLHNAVVSQLSELKIFYLPKLKHIWNKDPQKVVSFQNLKDISIDRCRGLKDVFPTSIASSLSQLKSLDISKCGVEKIVFVADQGGAETINRFVFPRVETLKLVNLPNLTKFFPGMYTVEWPALTELKASDWEIVMNILTNKEGHPQILFGKVLPNLVRLTLIGEGIAKTWQFPEDLICRLKCLRVELNQSTVILSLDFLHRFHKMKMLKISGKSAPVDEEDEKGMSTLITNLDSCSDFKHIWKKESNMDHLVRLEIWDCYNLINNLVPSSTSFRNLTTLYVRNCPSVTNIVTSSTAKSLIQLKEMTVDYCKMLTEVVAVDEGDDAKDYEIAFSQLKKLKSF</sequence>
<name>A0ACC1YD01_MELAZ</name>
<proteinExistence type="predicted"/>
<comment type="caution">
    <text evidence="1">The sequence shown here is derived from an EMBL/GenBank/DDBJ whole genome shotgun (WGS) entry which is preliminary data.</text>
</comment>
<evidence type="ECO:0000313" key="1">
    <source>
        <dbReference type="EMBL" id="KAJ4721505.1"/>
    </source>
</evidence>
<accession>A0ACC1YD01</accession>
<dbReference type="Proteomes" id="UP001164539">
    <property type="component" value="Chromosome 4"/>
</dbReference>
<protein>
    <submittedName>
        <fullName evidence="1">Disease resistance protein</fullName>
    </submittedName>
</protein>
<evidence type="ECO:0000313" key="2">
    <source>
        <dbReference type="Proteomes" id="UP001164539"/>
    </source>
</evidence>